<sequence length="77" mass="8821">MMLTFIIGQSFLTMLCHLKFRLFYFFAVWMLVMTTFIVLFLPETKGVAIKEMWQVWSHTSSGESTSQEATTAATTGE</sequence>
<feature type="region of interest" description="Disordered" evidence="7">
    <location>
        <begin position="58"/>
        <end position="77"/>
    </location>
</feature>
<evidence type="ECO:0000256" key="1">
    <source>
        <dbReference type="ARBA" id="ARBA00004370"/>
    </source>
</evidence>
<feature type="compositionally biased region" description="Low complexity" evidence="7">
    <location>
        <begin position="59"/>
        <end position="77"/>
    </location>
</feature>
<keyword evidence="5 8" id="KW-1133">Transmembrane helix</keyword>
<comment type="caution">
    <text evidence="9">The sequence shown here is derived from an EMBL/GenBank/DDBJ whole genome shotgun (WGS) entry which is preliminary data.</text>
</comment>
<proteinExistence type="inferred from homology"/>
<evidence type="ECO:0000256" key="4">
    <source>
        <dbReference type="ARBA" id="ARBA00022692"/>
    </source>
</evidence>
<evidence type="ECO:0008006" key="11">
    <source>
        <dbReference type="Google" id="ProtNLM"/>
    </source>
</evidence>
<dbReference type="Proteomes" id="UP001054889">
    <property type="component" value="Unassembled WGS sequence"/>
</dbReference>
<dbReference type="PANTHER" id="PTHR23500:SF74">
    <property type="entry name" value="SUGAR TRANSPORT PROTEIN MST5"/>
    <property type="match status" value="1"/>
</dbReference>
<accession>A0AAV5FWX0</accession>
<dbReference type="InterPro" id="IPR005828">
    <property type="entry name" value="MFS_sugar_transport-like"/>
</dbReference>
<dbReference type="GO" id="GO:0015144">
    <property type="term" value="F:carbohydrate transmembrane transporter activity"/>
    <property type="evidence" value="ECO:0007669"/>
    <property type="project" value="InterPro"/>
</dbReference>
<keyword evidence="3" id="KW-0813">Transport</keyword>
<evidence type="ECO:0000256" key="7">
    <source>
        <dbReference type="SAM" id="MobiDB-lite"/>
    </source>
</evidence>
<dbReference type="InterPro" id="IPR036259">
    <property type="entry name" value="MFS_trans_sf"/>
</dbReference>
<evidence type="ECO:0000256" key="5">
    <source>
        <dbReference type="ARBA" id="ARBA00022989"/>
    </source>
</evidence>
<evidence type="ECO:0000313" key="10">
    <source>
        <dbReference type="Proteomes" id="UP001054889"/>
    </source>
</evidence>
<dbReference type="Pfam" id="PF00083">
    <property type="entry name" value="Sugar_tr"/>
    <property type="match status" value="1"/>
</dbReference>
<gene>
    <name evidence="9" type="primary">gb28652</name>
    <name evidence="9" type="ORF">PR202_gb28652</name>
</gene>
<keyword evidence="10" id="KW-1185">Reference proteome</keyword>
<comment type="similarity">
    <text evidence="2">Belongs to the major facilitator superfamily. Sugar transporter (TC 2.A.1.1) family.</text>
</comment>
<dbReference type="AlphaFoldDB" id="A0AAV5FWX0"/>
<dbReference type="EMBL" id="BQKI01000098">
    <property type="protein sequence ID" value="GJN39527.1"/>
    <property type="molecule type" value="Genomic_DNA"/>
</dbReference>
<dbReference type="Gene3D" id="1.20.1250.20">
    <property type="entry name" value="MFS general substrate transporter like domains"/>
    <property type="match status" value="1"/>
</dbReference>
<feature type="transmembrane region" description="Helical" evidence="8">
    <location>
        <begin position="22"/>
        <end position="42"/>
    </location>
</feature>
<dbReference type="InterPro" id="IPR045262">
    <property type="entry name" value="STP/PLT_plant"/>
</dbReference>
<evidence type="ECO:0000313" key="9">
    <source>
        <dbReference type="EMBL" id="GJN39527.1"/>
    </source>
</evidence>
<name>A0AAV5FWX0_ELECO</name>
<keyword evidence="4 8" id="KW-0812">Transmembrane</keyword>
<evidence type="ECO:0000256" key="3">
    <source>
        <dbReference type="ARBA" id="ARBA00022448"/>
    </source>
</evidence>
<organism evidence="9 10">
    <name type="scientific">Eleusine coracana subsp. coracana</name>
    <dbReference type="NCBI Taxonomy" id="191504"/>
    <lineage>
        <taxon>Eukaryota</taxon>
        <taxon>Viridiplantae</taxon>
        <taxon>Streptophyta</taxon>
        <taxon>Embryophyta</taxon>
        <taxon>Tracheophyta</taxon>
        <taxon>Spermatophyta</taxon>
        <taxon>Magnoliopsida</taxon>
        <taxon>Liliopsida</taxon>
        <taxon>Poales</taxon>
        <taxon>Poaceae</taxon>
        <taxon>PACMAD clade</taxon>
        <taxon>Chloridoideae</taxon>
        <taxon>Cynodonteae</taxon>
        <taxon>Eleusininae</taxon>
        <taxon>Eleusine</taxon>
    </lineage>
</organism>
<evidence type="ECO:0000256" key="6">
    <source>
        <dbReference type="ARBA" id="ARBA00023136"/>
    </source>
</evidence>
<protein>
    <recommendedName>
        <fullName evidence="11">Major facilitator superfamily (MFS) profile domain-containing protein</fullName>
    </recommendedName>
</protein>
<keyword evidence="6 8" id="KW-0472">Membrane</keyword>
<evidence type="ECO:0000256" key="2">
    <source>
        <dbReference type="ARBA" id="ARBA00010992"/>
    </source>
</evidence>
<dbReference type="PANTHER" id="PTHR23500">
    <property type="entry name" value="SOLUTE CARRIER FAMILY 2, FACILITATED GLUCOSE TRANSPORTER"/>
    <property type="match status" value="1"/>
</dbReference>
<dbReference type="GO" id="GO:0016020">
    <property type="term" value="C:membrane"/>
    <property type="evidence" value="ECO:0007669"/>
    <property type="project" value="UniProtKB-SubCell"/>
</dbReference>
<reference evidence="9" key="2">
    <citation type="submission" date="2021-12" db="EMBL/GenBank/DDBJ databases">
        <title>Resequencing data analysis of finger millet.</title>
        <authorList>
            <person name="Hatakeyama M."/>
            <person name="Aluri S."/>
            <person name="Balachadran M.T."/>
            <person name="Sivarajan S.R."/>
            <person name="Poveda L."/>
            <person name="Shimizu-Inatsugi R."/>
            <person name="Schlapbach R."/>
            <person name="Sreeman S.M."/>
            <person name="Shimizu K.K."/>
        </authorList>
    </citation>
    <scope>NUCLEOTIDE SEQUENCE</scope>
</reference>
<evidence type="ECO:0000256" key="8">
    <source>
        <dbReference type="SAM" id="Phobius"/>
    </source>
</evidence>
<reference evidence="9" key="1">
    <citation type="journal article" date="2018" name="DNA Res.">
        <title>Multiple hybrid de novo genome assembly of finger millet, an orphan allotetraploid crop.</title>
        <authorList>
            <person name="Hatakeyama M."/>
            <person name="Aluri S."/>
            <person name="Balachadran M.T."/>
            <person name="Sivarajan S.R."/>
            <person name="Patrignani A."/>
            <person name="Gruter S."/>
            <person name="Poveda L."/>
            <person name="Shimizu-Inatsugi R."/>
            <person name="Baeten J."/>
            <person name="Francoijs K.J."/>
            <person name="Nataraja K.N."/>
            <person name="Reddy Y.A.N."/>
            <person name="Phadnis S."/>
            <person name="Ravikumar R.L."/>
            <person name="Schlapbach R."/>
            <person name="Sreeman S.M."/>
            <person name="Shimizu K.K."/>
        </authorList>
    </citation>
    <scope>NUCLEOTIDE SEQUENCE</scope>
</reference>
<comment type="subcellular location">
    <subcellularLocation>
        <location evidence="1">Membrane</location>
    </subcellularLocation>
</comment>